<dbReference type="PANTHER" id="PTHR33361">
    <property type="entry name" value="GLR0591 PROTEIN"/>
    <property type="match status" value="1"/>
</dbReference>
<dbReference type="AlphaFoldDB" id="A0AA96F4U8"/>
<keyword evidence="2" id="KW-1185">Reference proteome</keyword>
<accession>A0AA96F4U8</accession>
<dbReference type="Proteomes" id="UP001304125">
    <property type="component" value="Chromosome"/>
</dbReference>
<dbReference type="RefSeq" id="WP_313496414.1">
    <property type="nucleotide sequence ID" value="NZ_CP134879.1"/>
</dbReference>
<evidence type="ECO:0000313" key="1">
    <source>
        <dbReference type="EMBL" id="WNM23479.1"/>
    </source>
</evidence>
<dbReference type="PANTHER" id="PTHR33361:SF2">
    <property type="entry name" value="DUF885 DOMAIN-CONTAINING PROTEIN"/>
    <property type="match status" value="1"/>
</dbReference>
<sequence length="546" mass="60788">MSELERLADDLYELATSSSPIELMWDGKLEHLDGWDDLSPASREAVRRRHLEIAQAAEAIDVQGDPARRALRDVVATTARSNALRSTWEPELHLVNPRMGVLELILSFVTSFPLATAEHGEAYLTKLGRIPAMLEQLMDVAEAAADDGRVALASHLEATAASAEAYLATPAGPDERLCGQAPPTDLDEPAAQAWRDRVVMVVRDHVRPGLAEYRTRLRLLAERGRPDDRPGLVHLDGGLAVYQDQIWANLLLDRTPEQLHTLGLERIALLEQEYLEVAGPLLGLHDVDEIYTRLRDDETLRYRDAVTLVADATEALARAEEASHAWFGTLPTSRCTANATDFGPMGYYSGPDPQTGKPPAFYVKTSDPSAWSTYELEGLTYHEAIPGHHLQIALAAENPSLHRVQREFFNTAYAEGWALYAERLADEMGLYSSQLSRVGMLLNDSMRACRLVVDTGIHAFGWSRDQAVQFMVDHSPIDPVHVEQEVDRYIAWPGQALAYMVGRLEIESIRTAAERMDGFEIRDFHDRVLRYGSVPLTTLRAQVLEG</sequence>
<gene>
    <name evidence="1" type="ORF">RN606_08870</name>
</gene>
<dbReference type="Pfam" id="PF05960">
    <property type="entry name" value="DUF885"/>
    <property type="match status" value="1"/>
</dbReference>
<dbReference type="EMBL" id="CP134879">
    <property type="protein sequence ID" value="WNM23479.1"/>
    <property type="molecule type" value="Genomic_DNA"/>
</dbReference>
<reference evidence="1 2" key="1">
    <citation type="submission" date="2023-09" db="EMBL/GenBank/DDBJ databases">
        <title>Demequina sp. a novel bacteria isolated from Capsicum annuum.</title>
        <authorList>
            <person name="Humaira Z."/>
            <person name="Lee J."/>
            <person name="Cho D."/>
        </authorList>
    </citation>
    <scope>NUCLEOTIDE SEQUENCE [LARGE SCALE GENOMIC DNA]</scope>
    <source>
        <strain evidence="1 2">OYTSA14</strain>
    </source>
</reference>
<dbReference type="InterPro" id="IPR010281">
    <property type="entry name" value="DUF885"/>
</dbReference>
<name>A0AA96F4U8_9MICO</name>
<organism evidence="1 2">
    <name type="scientific">Demequina capsici</name>
    <dbReference type="NCBI Taxonomy" id="3075620"/>
    <lineage>
        <taxon>Bacteria</taxon>
        <taxon>Bacillati</taxon>
        <taxon>Actinomycetota</taxon>
        <taxon>Actinomycetes</taxon>
        <taxon>Micrococcales</taxon>
        <taxon>Demequinaceae</taxon>
        <taxon>Demequina</taxon>
    </lineage>
</organism>
<proteinExistence type="predicted"/>
<evidence type="ECO:0000313" key="2">
    <source>
        <dbReference type="Proteomes" id="UP001304125"/>
    </source>
</evidence>
<protein>
    <submittedName>
        <fullName evidence="1">DUF885 domain-containing protein</fullName>
    </submittedName>
</protein>